<dbReference type="InterPro" id="IPR016181">
    <property type="entry name" value="Acyl_CoA_acyltransferase"/>
</dbReference>
<organism evidence="10 11">
    <name type="scientific">Lachnellula willkommii</name>
    <dbReference type="NCBI Taxonomy" id="215461"/>
    <lineage>
        <taxon>Eukaryota</taxon>
        <taxon>Fungi</taxon>
        <taxon>Dikarya</taxon>
        <taxon>Ascomycota</taxon>
        <taxon>Pezizomycotina</taxon>
        <taxon>Leotiomycetes</taxon>
        <taxon>Helotiales</taxon>
        <taxon>Lachnaceae</taxon>
        <taxon>Lachnellula</taxon>
    </lineage>
</organism>
<comment type="similarity">
    <text evidence="8">Belongs to the acetyltransferase family. GNA1 subfamily.</text>
</comment>
<gene>
    <name evidence="10" type="primary">GNA1_0</name>
    <name evidence="10" type="ORF">LAWI1_G005337</name>
</gene>
<dbReference type="CDD" id="cd04301">
    <property type="entry name" value="NAT_SF"/>
    <property type="match status" value="1"/>
</dbReference>
<feature type="domain" description="N-acetyltransferase" evidence="9">
    <location>
        <begin position="49"/>
        <end position="185"/>
    </location>
</feature>
<protein>
    <recommendedName>
        <fullName evidence="8">Glucosamine 6-phosphate N-acetyltransferase</fullName>
        <ecNumber evidence="8">2.3.1.4</ecNumber>
    </recommendedName>
</protein>
<evidence type="ECO:0000256" key="2">
    <source>
        <dbReference type="ARBA" id="ARBA00004586"/>
    </source>
</evidence>
<dbReference type="PANTHER" id="PTHR13355">
    <property type="entry name" value="GLUCOSAMINE 6-PHOSPHATE N-ACETYLTRANSFERASE"/>
    <property type="match status" value="1"/>
</dbReference>
<keyword evidence="6" id="KW-0472">Membrane</keyword>
<comment type="subunit">
    <text evidence="3">Homodimer.</text>
</comment>
<dbReference type="InterPro" id="IPR000182">
    <property type="entry name" value="GNAT_dom"/>
</dbReference>
<dbReference type="SUPFAM" id="SSF55729">
    <property type="entry name" value="Acyl-CoA N-acyltransferases (Nat)"/>
    <property type="match status" value="1"/>
</dbReference>
<proteinExistence type="inferred from homology"/>
<evidence type="ECO:0000256" key="7">
    <source>
        <dbReference type="ARBA" id="ARBA00023315"/>
    </source>
</evidence>
<dbReference type="PROSITE" id="PS51186">
    <property type="entry name" value="GNAT"/>
    <property type="match status" value="1"/>
</dbReference>
<dbReference type="GO" id="GO:0005789">
    <property type="term" value="C:endoplasmic reticulum membrane"/>
    <property type="evidence" value="ECO:0007669"/>
    <property type="project" value="UniProtKB-SubCell"/>
</dbReference>
<comment type="pathway">
    <text evidence="8">Nucleotide-sugar biosynthesis; UDP-N-acetyl-alpha-D-glucosamine biosynthesis; N-acetyl-alpha-D-glucosamine 1-phosphate from alpha-D-glucosamine 6-phosphate (route I): step 1/2.</text>
</comment>
<dbReference type="AlphaFoldDB" id="A0A559M7N3"/>
<dbReference type="GO" id="GO:0004343">
    <property type="term" value="F:glucosamine 6-phosphate N-acetyltransferase activity"/>
    <property type="evidence" value="ECO:0007669"/>
    <property type="project" value="UniProtKB-UniRule"/>
</dbReference>
<dbReference type="FunFam" id="3.40.630.30:FF:000048">
    <property type="entry name" value="Glucosamine 6-phosphate N-acetyltransferase"/>
    <property type="match status" value="1"/>
</dbReference>
<evidence type="ECO:0000256" key="6">
    <source>
        <dbReference type="ARBA" id="ARBA00023136"/>
    </source>
</evidence>
<accession>A0A559M7N3</accession>
<sequence>MSLHYTETLIPSSIITPSIQSLLPTGYTFRSLRRSDYKLGHLDVLADLAHIGDISEEEWIERFDYLARCGGTYFVLVIVEVGDDGDRGEKRIVGTGTLVVERKFLFKLGIQGHIEDIGIKADQQGKGLGLKMLKALDSIAKDVGCYKTILDCSAKNEGFYVKCGYEKAGTEMQHYFDDEAVKHHV</sequence>
<name>A0A559M7N3_9HELO</name>
<comment type="subcellular location">
    <subcellularLocation>
        <location evidence="1">Endomembrane system</location>
        <topology evidence="1">Peripheral membrane protein</topology>
    </subcellularLocation>
    <subcellularLocation>
        <location evidence="2">Endoplasmic reticulum membrane</location>
    </subcellularLocation>
</comment>
<keyword evidence="4 8" id="KW-0808">Transferase</keyword>
<evidence type="ECO:0000259" key="9">
    <source>
        <dbReference type="PROSITE" id="PS51186"/>
    </source>
</evidence>
<reference evidence="10 11" key="1">
    <citation type="submission" date="2018-05" db="EMBL/GenBank/DDBJ databases">
        <title>Genome sequencing and assembly of the regulated plant pathogen Lachnellula willkommii and related sister species for the development of diagnostic species identification markers.</title>
        <authorList>
            <person name="Giroux E."/>
            <person name="Bilodeau G."/>
        </authorList>
    </citation>
    <scope>NUCLEOTIDE SEQUENCE [LARGE SCALE GENOMIC DNA]</scope>
    <source>
        <strain evidence="10 11">CBS 172.35</strain>
    </source>
</reference>
<dbReference type="EC" id="2.3.1.4" evidence="8"/>
<evidence type="ECO:0000256" key="3">
    <source>
        <dbReference type="ARBA" id="ARBA00011738"/>
    </source>
</evidence>
<evidence type="ECO:0000313" key="11">
    <source>
        <dbReference type="Proteomes" id="UP000315522"/>
    </source>
</evidence>
<dbReference type="InterPro" id="IPR039143">
    <property type="entry name" value="GNPNAT1-like"/>
</dbReference>
<dbReference type="EMBL" id="QGML01001473">
    <property type="protein sequence ID" value="TVY88965.1"/>
    <property type="molecule type" value="Genomic_DNA"/>
</dbReference>
<keyword evidence="7 8" id="KW-0012">Acyltransferase</keyword>
<dbReference type="Proteomes" id="UP000315522">
    <property type="component" value="Unassembled WGS sequence"/>
</dbReference>
<keyword evidence="11" id="KW-1185">Reference proteome</keyword>
<evidence type="ECO:0000256" key="5">
    <source>
        <dbReference type="ARBA" id="ARBA00022824"/>
    </source>
</evidence>
<dbReference type="PANTHER" id="PTHR13355:SF11">
    <property type="entry name" value="GLUCOSAMINE 6-PHOSPHATE N-ACETYLTRANSFERASE"/>
    <property type="match status" value="1"/>
</dbReference>
<evidence type="ECO:0000313" key="10">
    <source>
        <dbReference type="EMBL" id="TVY88965.1"/>
    </source>
</evidence>
<comment type="catalytic activity">
    <reaction evidence="8">
        <text>D-glucosamine 6-phosphate + acetyl-CoA = N-acetyl-D-glucosamine 6-phosphate + CoA + H(+)</text>
        <dbReference type="Rhea" id="RHEA:10292"/>
        <dbReference type="ChEBI" id="CHEBI:15378"/>
        <dbReference type="ChEBI" id="CHEBI:57287"/>
        <dbReference type="ChEBI" id="CHEBI:57288"/>
        <dbReference type="ChEBI" id="CHEBI:57513"/>
        <dbReference type="ChEBI" id="CHEBI:58725"/>
        <dbReference type="EC" id="2.3.1.4"/>
    </reaction>
</comment>
<dbReference type="Pfam" id="PF00583">
    <property type="entry name" value="Acetyltransf_1"/>
    <property type="match status" value="1"/>
</dbReference>
<dbReference type="GO" id="GO:0006048">
    <property type="term" value="P:UDP-N-acetylglucosamine biosynthetic process"/>
    <property type="evidence" value="ECO:0007669"/>
    <property type="project" value="UniProtKB-UniRule"/>
</dbReference>
<keyword evidence="5" id="KW-0256">Endoplasmic reticulum</keyword>
<evidence type="ECO:0000256" key="8">
    <source>
        <dbReference type="RuleBase" id="RU365086"/>
    </source>
</evidence>
<dbReference type="UniPathway" id="UPA00113">
    <property type="reaction ID" value="UER00529"/>
</dbReference>
<evidence type="ECO:0000256" key="1">
    <source>
        <dbReference type="ARBA" id="ARBA00004184"/>
    </source>
</evidence>
<evidence type="ECO:0000256" key="4">
    <source>
        <dbReference type="ARBA" id="ARBA00022679"/>
    </source>
</evidence>
<comment type="caution">
    <text evidence="10">The sequence shown here is derived from an EMBL/GenBank/DDBJ whole genome shotgun (WGS) entry which is preliminary data.</text>
</comment>
<dbReference type="Gene3D" id="3.40.630.30">
    <property type="match status" value="1"/>
</dbReference>